<dbReference type="InterPro" id="IPR011990">
    <property type="entry name" value="TPR-like_helical_dom_sf"/>
</dbReference>
<name>A0ABR4IUJ9_9EURO</name>
<dbReference type="SUPFAM" id="SSF48452">
    <property type="entry name" value="TPR-like"/>
    <property type="match status" value="1"/>
</dbReference>
<dbReference type="PANTHER" id="PTHR45588">
    <property type="entry name" value="TPR DOMAIN-CONTAINING PROTEIN"/>
    <property type="match status" value="1"/>
</dbReference>
<proteinExistence type="predicted"/>
<evidence type="ECO:0000313" key="1">
    <source>
        <dbReference type="EMBL" id="KAL2831442.1"/>
    </source>
</evidence>
<sequence>MKFLRGSNQGSPVWTASLLTDGYCAQAFEHLREAVRREDALPYCDPPPWFQPSRHALGALLLEQGHAEEAESVYREDLGFSPDTLPRRRARINNTFGLHGLYECLLKLGKDAGAKIVKVIRDIAVGSADVPIAASCFCALKAMNAVNNGTNGHEAAIDSYQTRCCNV</sequence>
<protein>
    <submittedName>
        <fullName evidence="1">Uncharacterized protein</fullName>
    </submittedName>
</protein>
<comment type="caution">
    <text evidence="1">The sequence shown here is derived from an EMBL/GenBank/DDBJ whole genome shotgun (WGS) entry which is preliminary data.</text>
</comment>
<dbReference type="EMBL" id="JBFXLS010000009">
    <property type="protein sequence ID" value="KAL2831442.1"/>
    <property type="molecule type" value="Genomic_DNA"/>
</dbReference>
<keyword evidence="2" id="KW-1185">Reference proteome</keyword>
<dbReference type="Proteomes" id="UP001610335">
    <property type="component" value="Unassembled WGS sequence"/>
</dbReference>
<gene>
    <name evidence="1" type="ORF">BDW59DRAFT_157871</name>
</gene>
<accession>A0ABR4IUJ9</accession>
<organism evidence="1 2">
    <name type="scientific">Aspergillus cavernicola</name>
    <dbReference type="NCBI Taxonomy" id="176166"/>
    <lineage>
        <taxon>Eukaryota</taxon>
        <taxon>Fungi</taxon>
        <taxon>Dikarya</taxon>
        <taxon>Ascomycota</taxon>
        <taxon>Pezizomycotina</taxon>
        <taxon>Eurotiomycetes</taxon>
        <taxon>Eurotiomycetidae</taxon>
        <taxon>Eurotiales</taxon>
        <taxon>Aspergillaceae</taxon>
        <taxon>Aspergillus</taxon>
        <taxon>Aspergillus subgen. Nidulantes</taxon>
    </lineage>
</organism>
<reference evidence="1 2" key="1">
    <citation type="submission" date="2024-07" db="EMBL/GenBank/DDBJ databases">
        <title>Section-level genome sequencing and comparative genomics of Aspergillus sections Usti and Cavernicolus.</title>
        <authorList>
            <consortium name="Lawrence Berkeley National Laboratory"/>
            <person name="Nybo J.L."/>
            <person name="Vesth T.C."/>
            <person name="Theobald S."/>
            <person name="Frisvad J.C."/>
            <person name="Larsen T.O."/>
            <person name="Kjaerboelling I."/>
            <person name="Rothschild-Mancinelli K."/>
            <person name="Lyhne E.K."/>
            <person name="Kogle M.E."/>
            <person name="Barry K."/>
            <person name="Clum A."/>
            <person name="Na H."/>
            <person name="Ledsgaard L."/>
            <person name="Lin J."/>
            <person name="Lipzen A."/>
            <person name="Kuo A."/>
            <person name="Riley R."/>
            <person name="Mondo S."/>
            <person name="LaButti K."/>
            <person name="Haridas S."/>
            <person name="Pangalinan J."/>
            <person name="Salamov A.A."/>
            <person name="Simmons B.A."/>
            <person name="Magnuson J.K."/>
            <person name="Chen J."/>
            <person name="Drula E."/>
            <person name="Henrissat B."/>
            <person name="Wiebenga A."/>
            <person name="Lubbers R.J."/>
            <person name="Gomes A.C."/>
            <person name="Makela M.R."/>
            <person name="Stajich J."/>
            <person name="Grigoriev I.V."/>
            <person name="Mortensen U.H."/>
            <person name="De vries R.P."/>
            <person name="Baker S.E."/>
            <person name="Andersen M.R."/>
        </authorList>
    </citation>
    <scope>NUCLEOTIDE SEQUENCE [LARGE SCALE GENOMIC DNA]</scope>
    <source>
        <strain evidence="1 2">CBS 600.67</strain>
    </source>
</reference>
<evidence type="ECO:0000313" key="2">
    <source>
        <dbReference type="Proteomes" id="UP001610335"/>
    </source>
</evidence>
<dbReference type="PANTHER" id="PTHR45588:SF1">
    <property type="entry name" value="WW DOMAIN-CONTAINING PROTEIN"/>
    <property type="match status" value="1"/>
</dbReference>